<dbReference type="GO" id="GO:0046785">
    <property type="term" value="P:microtubule polymerization"/>
    <property type="evidence" value="ECO:0007669"/>
    <property type="project" value="InterPro"/>
</dbReference>
<dbReference type="RefSeq" id="XP_049315355.1">
    <property type="nucleotide sequence ID" value="XM_049459398.1"/>
</dbReference>
<dbReference type="EMBL" id="GAKP01001841">
    <property type="protein sequence ID" value="JAC57111.1"/>
    <property type="molecule type" value="Transcribed_RNA"/>
</dbReference>
<dbReference type="Pfam" id="PF05517">
    <property type="entry name" value="p25-alpha"/>
    <property type="match status" value="1"/>
</dbReference>
<dbReference type="InterPro" id="IPR008907">
    <property type="entry name" value="TPP/p25"/>
</dbReference>
<evidence type="ECO:0000313" key="2">
    <source>
        <dbReference type="EMBL" id="JAC57110.1"/>
    </source>
</evidence>
<sequence>MADEDENKQKKHTIESLFHLYANNNINTLDLENETYETILLSQIDFWLDQAKLLKTVFTMTDTGMAYMKFKKWRLDFEEFLDFLNMICQGKEIKIDDVKKALLEAGPPGGGTEIVVVK</sequence>
<comment type="similarity">
    <text evidence="1">Belongs to the TPPP family.</text>
</comment>
<dbReference type="GeneID" id="105231296"/>
<dbReference type="SUPFAM" id="SSF47473">
    <property type="entry name" value="EF-hand"/>
    <property type="match status" value="1"/>
</dbReference>
<dbReference type="EMBL" id="GAKP01001842">
    <property type="protein sequence ID" value="JAC57110.1"/>
    <property type="molecule type" value="Transcribed_RNA"/>
</dbReference>
<dbReference type="RefSeq" id="XP_011210811.1">
    <property type="nucleotide sequence ID" value="XM_011212509.3"/>
</dbReference>
<protein>
    <submittedName>
        <fullName evidence="4">TPPP family protein CG45057</fullName>
    </submittedName>
    <submittedName>
        <fullName evidence="2">TPPP family protein CG4893</fullName>
    </submittedName>
    <submittedName>
        <fullName evidence="5">Tubulin polymerization-promoting protein homolog</fullName>
    </submittedName>
</protein>
<name>A0A034WSE5_BACDO</name>
<evidence type="ECO:0000313" key="4">
    <source>
        <dbReference type="RefSeq" id="XP_011210811.1"/>
    </source>
</evidence>
<dbReference type="GO" id="GO:0015631">
    <property type="term" value="F:tubulin binding"/>
    <property type="evidence" value="ECO:0007669"/>
    <property type="project" value="InterPro"/>
</dbReference>
<evidence type="ECO:0000313" key="5">
    <source>
        <dbReference type="RefSeq" id="XP_049315355.1"/>
    </source>
</evidence>
<dbReference type="Gene3D" id="1.10.238.10">
    <property type="entry name" value="EF-hand"/>
    <property type="match status" value="1"/>
</dbReference>
<dbReference type="Proteomes" id="UP001652620">
    <property type="component" value="Chromosome 5"/>
</dbReference>
<dbReference type="OMA" id="LFMVYAN"/>
<dbReference type="AlphaFoldDB" id="A0A034WSE5"/>
<evidence type="ECO:0000313" key="3">
    <source>
        <dbReference type="Proteomes" id="UP001652620"/>
    </source>
</evidence>
<dbReference type="KEGG" id="bdr:105231296"/>
<gene>
    <name evidence="2" type="primary">Y4893</name>
    <name evidence="4 5" type="synonym">LOC105231296</name>
</gene>
<proteinExistence type="inferred from homology"/>
<reference evidence="2" key="1">
    <citation type="journal article" date="2014" name="BMC Genomics">
        <title>Characterizing the developmental transcriptome of the oriental fruit fly, Bactrocera dorsalis (Diptera: Tephritidae) through comparative genomic analysis with Drosophila melanogaster utilizing modENCODE datasets.</title>
        <authorList>
            <person name="Geib S.M."/>
            <person name="Calla B."/>
            <person name="Hall B."/>
            <person name="Hou S."/>
            <person name="Manoukis N.C."/>
        </authorList>
    </citation>
    <scope>NUCLEOTIDE SEQUENCE</scope>
    <source>
        <strain evidence="2">Punador</strain>
    </source>
</reference>
<accession>A0A034WSE5</accession>
<evidence type="ECO:0000256" key="1">
    <source>
        <dbReference type="ARBA" id="ARBA00010994"/>
    </source>
</evidence>
<keyword evidence="3" id="KW-1185">Reference proteome</keyword>
<organism evidence="2">
    <name type="scientific">Bactrocera dorsalis</name>
    <name type="common">Oriental fruit fly</name>
    <name type="synonym">Dacus dorsalis</name>
    <dbReference type="NCBI Taxonomy" id="27457"/>
    <lineage>
        <taxon>Eukaryota</taxon>
        <taxon>Metazoa</taxon>
        <taxon>Ecdysozoa</taxon>
        <taxon>Arthropoda</taxon>
        <taxon>Hexapoda</taxon>
        <taxon>Insecta</taxon>
        <taxon>Pterygota</taxon>
        <taxon>Neoptera</taxon>
        <taxon>Endopterygota</taxon>
        <taxon>Diptera</taxon>
        <taxon>Brachycera</taxon>
        <taxon>Muscomorpha</taxon>
        <taxon>Tephritoidea</taxon>
        <taxon>Tephritidae</taxon>
        <taxon>Bactrocera</taxon>
        <taxon>Bactrocera</taxon>
    </lineage>
</organism>
<dbReference type="EMBL" id="GAKP01001840">
    <property type="protein sequence ID" value="JAC57112.1"/>
    <property type="molecule type" value="Transcribed_RNA"/>
</dbReference>
<reference evidence="4" key="2">
    <citation type="submission" date="2025-04" db="UniProtKB">
        <authorList>
            <consortium name="RefSeq"/>
        </authorList>
    </citation>
    <scope>IDENTIFICATION</scope>
    <source>
        <strain evidence="4">Punador</strain>
        <tissue evidence="5">Adult</tissue>
    </source>
</reference>
<dbReference type="OrthoDB" id="548799at2759"/>
<dbReference type="InterPro" id="IPR011992">
    <property type="entry name" value="EF-hand-dom_pair"/>
</dbReference>